<dbReference type="InterPro" id="IPR041656">
    <property type="entry name" value="TPR_5"/>
</dbReference>
<sequence>MTEGSNRTPDSLGQRLRLLRQRRGLSQQDLVTPDISASYISLIESNKRVPSEGVLQALAEKVGTSVGYLRTGQEDDQAKELALKIAFGDMALRRGDDGEALQAYSEALAATPRLDAATARRARIGQALALERLGRLEAAIALLSPLFEDPATVLASAEWSRLALALCRCYRDTGDYVLSVEIGERAMRELERLGLGSTDDHLQLGAVLVDCYRIRGDLTRAHLLALRLISDDEHPGSQVARGGVYWKAALVARSRHRPDEALILAERALALLSETDSARNQALLKETCGELMLESDRVDVDHAKELIQQALDVLVSIGTTHDQARGEIGLAKASLRLAEPARAAEHASRAIGLLSNQPPYQAAEARTVLAEALFAQGEGTHAQDTLRTAERQLALLPASRLSAEVWRRIGDLWQHHGHAPQAIAAYQYALTQMGIPAALGVTAHAVQRSDRTGAGSHTQASRTRTRPEA</sequence>
<proteinExistence type="predicted"/>
<dbReference type="PANTHER" id="PTHR46797">
    <property type="entry name" value="HTH-TYPE TRANSCRIPTIONAL REGULATOR"/>
    <property type="match status" value="1"/>
</dbReference>
<dbReference type="InterPro" id="IPR050807">
    <property type="entry name" value="TransReg_Diox_bact_type"/>
</dbReference>
<dbReference type="Pfam" id="PF12688">
    <property type="entry name" value="TPR_5"/>
    <property type="match status" value="1"/>
</dbReference>
<feature type="region of interest" description="Disordered" evidence="2">
    <location>
        <begin position="446"/>
        <end position="469"/>
    </location>
</feature>
<dbReference type="RefSeq" id="WP_063757662.1">
    <property type="nucleotide sequence ID" value="NZ_JBHEZZ010000004.1"/>
</dbReference>
<feature type="domain" description="HTH cro/C1-type" evidence="3">
    <location>
        <begin position="16"/>
        <end position="69"/>
    </location>
</feature>
<evidence type="ECO:0000256" key="1">
    <source>
        <dbReference type="ARBA" id="ARBA00023125"/>
    </source>
</evidence>
<comment type="caution">
    <text evidence="4">The sequence shown here is derived from an EMBL/GenBank/DDBJ whole genome shotgun (WGS) entry which is preliminary data.</text>
</comment>
<evidence type="ECO:0000313" key="4">
    <source>
        <dbReference type="EMBL" id="MFC1401767.1"/>
    </source>
</evidence>
<name>A0ABV6UJZ0_9ACTN</name>
<protein>
    <submittedName>
        <fullName evidence="4">Tetratricopeptide repeat protein</fullName>
    </submittedName>
</protein>
<evidence type="ECO:0000256" key="2">
    <source>
        <dbReference type="SAM" id="MobiDB-lite"/>
    </source>
</evidence>
<dbReference type="PANTHER" id="PTHR46797:SF1">
    <property type="entry name" value="METHYLPHOSPHONATE SYNTHASE"/>
    <property type="match status" value="1"/>
</dbReference>
<dbReference type="CDD" id="cd00093">
    <property type="entry name" value="HTH_XRE"/>
    <property type="match status" value="1"/>
</dbReference>
<evidence type="ECO:0000259" key="3">
    <source>
        <dbReference type="PROSITE" id="PS50943"/>
    </source>
</evidence>
<keyword evidence="1" id="KW-0238">DNA-binding</keyword>
<dbReference type="Gene3D" id="1.10.260.40">
    <property type="entry name" value="lambda repressor-like DNA-binding domains"/>
    <property type="match status" value="1"/>
</dbReference>
<dbReference type="Proteomes" id="UP001592528">
    <property type="component" value="Unassembled WGS sequence"/>
</dbReference>
<gene>
    <name evidence="4" type="ORF">ACEZDJ_10745</name>
</gene>
<dbReference type="SUPFAM" id="SSF48452">
    <property type="entry name" value="TPR-like"/>
    <property type="match status" value="2"/>
</dbReference>
<accession>A0ABV6UJZ0</accession>
<dbReference type="PROSITE" id="PS50943">
    <property type="entry name" value="HTH_CROC1"/>
    <property type="match status" value="1"/>
</dbReference>
<reference evidence="4 5" key="1">
    <citation type="submission" date="2024-09" db="EMBL/GenBank/DDBJ databases">
        <authorList>
            <person name="Lee S.D."/>
        </authorList>
    </citation>
    <scope>NUCLEOTIDE SEQUENCE [LARGE SCALE GENOMIC DNA]</scope>
    <source>
        <strain evidence="4 5">N1-5</strain>
    </source>
</reference>
<dbReference type="InterPro" id="IPR001387">
    <property type="entry name" value="Cro/C1-type_HTH"/>
</dbReference>
<dbReference type="InterPro" id="IPR011990">
    <property type="entry name" value="TPR-like_helical_dom_sf"/>
</dbReference>
<dbReference type="SUPFAM" id="SSF47413">
    <property type="entry name" value="lambda repressor-like DNA-binding domains"/>
    <property type="match status" value="1"/>
</dbReference>
<dbReference type="InterPro" id="IPR010982">
    <property type="entry name" value="Lambda_DNA-bd_dom_sf"/>
</dbReference>
<organism evidence="4 5">
    <name type="scientific">Streptacidiphilus cavernicola</name>
    <dbReference type="NCBI Taxonomy" id="3342716"/>
    <lineage>
        <taxon>Bacteria</taxon>
        <taxon>Bacillati</taxon>
        <taxon>Actinomycetota</taxon>
        <taxon>Actinomycetes</taxon>
        <taxon>Kitasatosporales</taxon>
        <taxon>Streptomycetaceae</taxon>
        <taxon>Streptacidiphilus</taxon>
    </lineage>
</organism>
<dbReference type="Pfam" id="PF13560">
    <property type="entry name" value="HTH_31"/>
    <property type="match status" value="1"/>
</dbReference>
<keyword evidence="5" id="KW-1185">Reference proteome</keyword>
<dbReference type="EMBL" id="JBHEZZ010000004">
    <property type="protein sequence ID" value="MFC1401767.1"/>
    <property type="molecule type" value="Genomic_DNA"/>
</dbReference>
<dbReference type="Gene3D" id="1.25.40.10">
    <property type="entry name" value="Tetratricopeptide repeat domain"/>
    <property type="match status" value="2"/>
</dbReference>
<dbReference type="SMART" id="SM00530">
    <property type="entry name" value="HTH_XRE"/>
    <property type="match status" value="1"/>
</dbReference>
<evidence type="ECO:0000313" key="5">
    <source>
        <dbReference type="Proteomes" id="UP001592528"/>
    </source>
</evidence>